<dbReference type="EMBL" id="PDUG01000018">
    <property type="protein sequence ID" value="PIC12789.1"/>
    <property type="molecule type" value="Genomic_DNA"/>
</dbReference>
<keyword evidence="2" id="KW-1185">Reference proteome</keyword>
<proteinExistence type="predicted"/>
<dbReference type="Proteomes" id="UP000230233">
    <property type="component" value="Unassembled WGS sequence"/>
</dbReference>
<dbReference type="AlphaFoldDB" id="A0A2G5SCZ6"/>
<organism evidence="1 2">
    <name type="scientific">Caenorhabditis nigoni</name>
    <dbReference type="NCBI Taxonomy" id="1611254"/>
    <lineage>
        <taxon>Eukaryota</taxon>
        <taxon>Metazoa</taxon>
        <taxon>Ecdysozoa</taxon>
        <taxon>Nematoda</taxon>
        <taxon>Chromadorea</taxon>
        <taxon>Rhabditida</taxon>
        <taxon>Rhabditina</taxon>
        <taxon>Rhabditomorpha</taxon>
        <taxon>Rhabditoidea</taxon>
        <taxon>Rhabditidae</taxon>
        <taxon>Peloderinae</taxon>
        <taxon>Caenorhabditis</taxon>
    </lineage>
</organism>
<name>A0A2G5SCZ6_9PELO</name>
<sequence length="122" mass="13544">MNSGNLPLILSEYFFIEPLGVPTSIAKEFEEGSPLLVKDLLKPETESTVSSSPMSSLASHVCLPQMRPSNLEVRIPNERQLPLALCENFFASSESNETRFIVVPDKLKVVSYEIPDGVFKTE</sequence>
<evidence type="ECO:0000313" key="2">
    <source>
        <dbReference type="Proteomes" id="UP000230233"/>
    </source>
</evidence>
<comment type="caution">
    <text evidence="1">The sequence shown here is derived from an EMBL/GenBank/DDBJ whole genome shotgun (WGS) entry which is preliminary data.</text>
</comment>
<evidence type="ECO:0000313" key="1">
    <source>
        <dbReference type="EMBL" id="PIC12789.1"/>
    </source>
</evidence>
<accession>A0A2G5SCZ6</accession>
<gene>
    <name evidence="1" type="ORF">B9Z55_028164</name>
</gene>
<protein>
    <submittedName>
        <fullName evidence="1">Uncharacterized protein</fullName>
    </submittedName>
</protein>
<reference evidence="2" key="1">
    <citation type="submission" date="2017-10" db="EMBL/GenBank/DDBJ databases">
        <title>Rapid genome shrinkage in a self-fertile nematode reveals novel sperm competition proteins.</title>
        <authorList>
            <person name="Yin D."/>
            <person name="Schwarz E.M."/>
            <person name="Thomas C.G."/>
            <person name="Felde R.L."/>
            <person name="Korf I.F."/>
            <person name="Cutter A.D."/>
            <person name="Schartner C.M."/>
            <person name="Ralston E.J."/>
            <person name="Meyer B.J."/>
            <person name="Haag E.S."/>
        </authorList>
    </citation>
    <scope>NUCLEOTIDE SEQUENCE [LARGE SCALE GENOMIC DNA]</scope>
    <source>
        <strain evidence="2">JU1422</strain>
    </source>
</reference>